<keyword evidence="3" id="KW-1185">Reference proteome</keyword>
<gene>
    <name evidence="2" type="ORF">SS37A_00660</name>
</gene>
<feature type="transmembrane region" description="Helical" evidence="1">
    <location>
        <begin position="28"/>
        <end position="48"/>
    </location>
</feature>
<name>A0ABM8E3F5_9HYPH</name>
<dbReference type="EMBL" id="AP027142">
    <property type="protein sequence ID" value="BDV32537.1"/>
    <property type="molecule type" value="Genomic_DNA"/>
</dbReference>
<keyword evidence="1" id="KW-0812">Transmembrane</keyword>
<proteinExistence type="predicted"/>
<accession>A0ABM8E3F5</accession>
<feature type="transmembrane region" description="Helical" evidence="1">
    <location>
        <begin position="185"/>
        <end position="205"/>
    </location>
</feature>
<feature type="transmembrane region" description="Helical" evidence="1">
    <location>
        <begin position="60"/>
        <end position="79"/>
    </location>
</feature>
<evidence type="ECO:0008006" key="4">
    <source>
        <dbReference type="Google" id="ProtNLM"/>
    </source>
</evidence>
<evidence type="ECO:0000313" key="2">
    <source>
        <dbReference type="EMBL" id="BDV32537.1"/>
    </source>
</evidence>
<evidence type="ECO:0000313" key="3">
    <source>
        <dbReference type="Proteomes" id="UP001317629"/>
    </source>
</evidence>
<sequence length="228" mass="24907">MNTEELIHRLARGALPVRRLPHPFVRTAVWFLLSLTFMGAMVFVVGLRQDLSVRIREPRFMIELAAAVLTGMMAGAAAFCSTCPGRPLWERLAPFPFLALWLAFIGEGCQREIALSGIRALHLNLDISCVWKIAAASAAPAVLIFVMVRRGAPIAPHLTTGLSALAATSLSAAAMLLVHRQESAIMVLVWQFGSVIALSAFAALFGRRLLYWRTAELTALENDTISHC</sequence>
<dbReference type="Pfam" id="PF06532">
    <property type="entry name" value="NrsF"/>
    <property type="match status" value="1"/>
</dbReference>
<feature type="transmembrane region" description="Helical" evidence="1">
    <location>
        <begin position="154"/>
        <end position="178"/>
    </location>
</feature>
<keyword evidence="1" id="KW-0472">Membrane</keyword>
<reference evidence="2 3" key="1">
    <citation type="journal article" date="2023" name="Int. J. Syst. Evol. Microbiol.">
        <title>Methylocystis iwaonis sp. nov., a type II methane-oxidizing bacterium from surface soil of a rice paddy field in Japan, and emended description of the genus Methylocystis (ex Whittenbury et al. 1970) Bowman et al. 1993.</title>
        <authorList>
            <person name="Kaise H."/>
            <person name="Sawadogo J.B."/>
            <person name="Alam M.S."/>
            <person name="Ueno C."/>
            <person name="Dianou D."/>
            <person name="Shinjo R."/>
            <person name="Asakawa S."/>
        </authorList>
    </citation>
    <scope>NUCLEOTIDE SEQUENCE [LARGE SCALE GENOMIC DNA]</scope>
    <source>
        <strain evidence="2 3">SS37A-Re</strain>
    </source>
</reference>
<dbReference type="InterPro" id="IPR009495">
    <property type="entry name" value="NrsF"/>
</dbReference>
<dbReference type="Proteomes" id="UP001317629">
    <property type="component" value="Chromosome"/>
</dbReference>
<protein>
    <recommendedName>
        <fullName evidence="4">DUF1109 domain-containing protein</fullName>
    </recommendedName>
</protein>
<keyword evidence="1" id="KW-1133">Transmembrane helix</keyword>
<organism evidence="2 3">
    <name type="scientific">Methylocystis iwaonis</name>
    <dbReference type="NCBI Taxonomy" id="2885079"/>
    <lineage>
        <taxon>Bacteria</taxon>
        <taxon>Pseudomonadati</taxon>
        <taxon>Pseudomonadota</taxon>
        <taxon>Alphaproteobacteria</taxon>
        <taxon>Hyphomicrobiales</taxon>
        <taxon>Methylocystaceae</taxon>
        <taxon>Methylocystis</taxon>
    </lineage>
</organism>
<feature type="transmembrane region" description="Helical" evidence="1">
    <location>
        <begin position="129"/>
        <end position="148"/>
    </location>
</feature>
<evidence type="ECO:0000256" key="1">
    <source>
        <dbReference type="SAM" id="Phobius"/>
    </source>
</evidence>